<organism evidence="3 4">
    <name type="scientific">Bernardetia litoralis (strain ATCC 23117 / DSM 6794 / NBRC 15988 / NCIMB 1366 / Fx l1 / Sio-4)</name>
    <name type="common">Flexibacter litoralis</name>
    <dbReference type="NCBI Taxonomy" id="880071"/>
    <lineage>
        <taxon>Bacteria</taxon>
        <taxon>Pseudomonadati</taxon>
        <taxon>Bacteroidota</taxon>
        <taxon>Cytophagia</taxon>
        <taxon>Cytophagales</taxon>
        <taxon>Bernardetiaceae</taxon>
        <taxon>Bernardetia</taxon>
    </lineage>
</organism>
<feature type="transmembrane region" description="Helical" evidence="2">
    <location>
        <begin position="31"/>
        <end position="51"/>
    </location>
</feature>
<evidence type="ECO:0000313" key="3">
    <source>
        <dbReference type="EMBL" id="AFM04560.1"/>
    </source>
</evidence>
<dbReference type="Pfam" id="PF11335">
    <property type="entry name" value="DUF3137"/>
    <property type="match status" value="1"/>
</dbReference>
<reference evidence="4" key="1">
    <citation type="submission" date="2012-06" db="EMBL/GenBank/DDBJ databases">
        <title>The complete genome of Flexibacter litoralis DSM 6794.</title>
        <authorList>
            <person name="Lucas S."/>
            <person name="Copeland A."/>
            <person name="Lapidus A."/>
            <person name="Glavina del Rio T."/>
            <person name="Dalin E."/>
            <person name="Tice H."/>
            <person name="Bruce D."/>
            <person name="Goodwin L."/>
            <person name="Pitluck S."/>
            <person name="Peters L."/>
            <person name="Ovchinnikova G."/>
            <person name="Lu M."/>
            <person name="Kyrpides N."/>
            <person name="Mavromatis K."/>
            <person name="Ivanova N."/>
            <person name="Brettin T."/>
            <person name="Detter J.C."/>
            <person name="Han C."/>
            <person name="Larimer F."/>
            <person name="Land M."/>
            <person name="Hauser L."/>
            <person name="Markowitz V."/>
            <person name="Cheng J.-F."/>
            <person name="Hugenholtz P."/>
            <person name="Woyke T."/>
            <person name="Wu D."/>
            <person name="Spring S."/>
            <person name="Lang E."/>
            <person name="Kopitz M."/>
            <person name="Brambilla E."/>
            <person name="Klenk H.-P."/>
            <person name="Eisen J.A."/>
        </authorList>
    </citation>
    <scope>NUCLEOTIDE SEQUENCE [LARGE SCALE GENOMIC DNA]</scope>
    <source>
        <strain evidence="4">ATCC 23117 / DSM 6794 / NBRC 15988 / NCIMB 1366 / Sio-4</strain>
    </source>
</reference>
<dbReference type="InterPro" id="IPR021484">
    <property type="entry name" value="DUF3137"/>
</dbReference>
<name>I4AKS5_BERLS</name>
<keyword evidence="2" id="KW-0472">Membrane</keyword>
<dbReference type="STRING" id="880071.Fleli_2181"/>
<dbReference type="eggNOG" id="COG0457">
    <property type="taxonomic scope" value="Bacteria"/>
</dbReference>
<dbReference type="OrthoDB" id="975030at2"/>
<proteinExistence type="predicted"/>
<keyword evidence="2" id="KW-1133">Transmembrane helix</keyword>
<feature type="region of interest" description="Disordered" evidence="1">
    <location>
        <begin position="318"/>
        <end position="342"/>
    </location>
</feature>
<dbReference type="RefSeq" id="WP_014798007.1">
    <property type="nucleotide sequence ID" value="NC_018018.1"/>
</dbReference>
<evidence type="ECO:0008006" key="5">
    <source>
        <dbReference type="Google" id="ProtNLM"/>
    </source>
</evidence>
<feature type="transmembrane region" description="Helical" evidence="2">
    <location>
        <begin position="57"/>
        <end position="76"/>
    </location>
</feature>
<protein>
    <recommendedName>
        <fullName evidence="5">DUF3137 domain-containing protein</fullName>
    </recommendedName>
</protein>
<accession>I4AKS5</accession>
<evidence type="ECO:0000256" key="1">
    <source>
        <dbReference type="SAM" id="MobiDB-lite"/>
    </source>
</evidence>
<dbReference type="Proteomes" id="UP000006054">
    <property type="component" value="Chromosome"/>
</dbReference>
<evidence type="ECO:0000256" key="2">
    <source>
        <dbReference type="SAM" id="Phobius"/>
    </source>
</evidence>
<keyword evidence="2" id="KW-0812">Transmembrane</keyword>
<dbReference type="EMBL" id="CP003345">
    <property type="protein sequence ID" value="AFM04560.1"/>
    <property type="molecule type" value="Genomic_DNA"/>
</dbReference>
<dbReference type="AlphaFoldDB" id="I4AKS5"/>
<dbReference type="HOGENOM" id="CLU_064247_0_0_10"/>
<dbReference type="KEGG" id="fli:Fleli_2181"/>
<gene>
    <name evidence="3" type="ordered locus">Fleli_2181</name>
</gene>
<evidence type="ECO:0000313" key="4">
    <source>
        <dbReference type="Proteomes" id="UP000006054"/>
    </source>
</evidence>
<sequence>MHSFAEFKALFDEDLLPHLEDLKKELSWRNILQFGIIIALAAILIVLFVLIAMEIVAIWAVILLSVFLIAGAIWQVHKLADRRDIQLRYKKTVNSKLIEFVAPRGEYSSDGFVSYSDFVDSELFKREPDFYGGDDLLITNQDGVEVQFSEVKAAWEEQGEDIKGNDSSQWHIIFDGIFMVSSLSKSFPDMVIIPDASKGSFGRLGYETKKANEQHGEFVDVEHPEFNDYFTAYAKDAKQAKKMISEDFMDKAVEIAQTIEEPIYFSFKGRKMYVAIRYDKPMFEFNTYIANITSYEKPYEIFKEMDFLVSIGSSLNSMKRREQPRREEDLGGMGNLGSMSSEDLGLTDEEMQAMMGGE</sequence>
<keyword evidence="4" id="KW-1185">Reference proteome</keyword>
<feature type="compositionally biased region" description="Basic and acidic residues" evidence="1">
    <location>
        <begin position="319"/>
        <end position="329"/>
    </location>
</feature>